<accession>A0ABS7QNM3</accession>
<name>A0ABS7QNM3_9ACTN</name>
<dbReference type="RefSeq" id="WP_222975521.1">
    <property type="nucleotide sequence ID" value="NZ_JAINVZ010000004.1"/>
</dbReference>
<dbReference type="EMBL" id="JAINVZ010000004">
    <property type="protein sequence ID" value="MBY8884780.1"/>
    <property type="molecule type" value="Genomic_DNA"/>
</dbReference>
<evidence type="ECO:0000313" key="2">
    <source>
        <dbReference type="Proteomes" id="UP001198565"/>
    </source>
</evidence>
<keyword evidence="2" id="KW-1185">Reference proteome</keyword>
<comment type="caution">
    <text evidence="1">The sequence shown here is derived from an EMBL/GenBank/DDBJ whole genome shotgun (WGS) entry which is preliminary data.</text>
</comment>
<proteinExistence type="predicted"/>
<dbReference type="Proteomes" id="UP001198565">
    <property type="component" value="Unassembled WGS sequence"/>
</dbReference>
<organism evidence="1 2">
    <name type="scientific">Streptantibioticus parmotrematis</name>
    <dbReference type="NCBI Taxonomy" id="2873249"/>
    <lineage>
        <taxon>Bacteria</taxon>
        <taxon>Bacillati</taxon>
        <taxon>Actinomycetota</taxon>
        <taxon>Actinomycetes</taxon>
        <taxon>Kitasatosporales</taxon>
        <taxon>Streptomycetaceae</taxon>
        <taxon>Streptantibioticus</taxon>
    </lineage>
</organism>
<reference evidence="1 2" key="1">
    <citation type="submission" date="2021-08" db="EMBL/GenBank/DDBJ databases">
        <title>Streptomyces sp. PTM05 isolated from lichen.</title>
        <authorList>
            <person name="Somphong A."/>
            <person name="Phongsopitanun W."/>
            <person name="Tanasupawat S."/>
        </authorList>
    </citation>
    <scope>NUCLEOTIDE SEQUENCE [LARGE SCALE GENOMIC DNA]</scope>
    <source>
        <strain evidence="1 2">Ptm05</strain>
    </source>
</reference>
<gene>
    <name evidence="1" type="ORF">K7472_07965</name>
</gene>
<sequence length="1069" mass="118211">MRLTQLGPGPAWFFRDACELMVERPTRVTVTHLVSHLLREVESGLRAVISAFRAPGVAGHEASILAVLQALDIDHMDPIATTWLEMAGANSRYNLARRAHRDGLGAPHAIDDEFRSFFNAFEILLDRVLEEFESRYDEVVQQVDALIALEQPTVAHARQVRQSLPQDPATQSRFFGGIGPQWLEPLVSAGFFLAPLPPQPYGDGGLMRLDMWPESSYIARIAANQPQAAVTAAMNIPHSKNARVNGDIVSVGLAVPAEYGQQLVDRVVTDIRTGAGVTNPLAVGELATQLAGAGYSRKALDLLGALLEKVPSGGRAAAMQAWYYAELLRKHVPAMVETVGTELLAVLRDRLRQVVTEDDGRWTRYSTTWRPSVAGTSEHENHDPTDALFSAVRDVAIALVEHEPASSGTVLGVLDAGDSVIFQRIALHVLAERGDEARDLVADRLLNPKLLRNRAHDAEYNDLAQRRANLLSRPELAELLALIDSGPDLDDQLARYTSNTGIPPSQAERDSWLGTWQRDRLALLREVLPAPWVRRYETLVSQFGEPLLPRPQNLVWTFASVPPAPVVAGDLAARPTNELVEYLRTWQPPTGGPVRWDGESLDEPLRTAIEQDARRRSAEAAAFIGLPAHYVTAVLGGLENAARQDTDLDWPGIVPLLAWADEQAVAELDDPIAGSRLWKEARKSVMRLVRLGMAEPASSLRDVQDTLWTLIQHAIADPDPTPADEEQQVSGGTHPEFVSMNTVRPVAINAAIDWGTWEQSDDPNADLSRLFTVVDEHLEVWADPSRSVRWVLGARFAELIRLDREQAAARAARLFPLDVHSRAFWAAAWNGYLGRVTLDPDVWSALHSQYEVALQRLDPDATDDESLYLATHLGWHLVHRYCVGSIDLAGPDSLLHRYYDRAPVSVRAHLLERMGYGLVDISKATADRLAGLLDQRLVAVQGGGDATELRGFGWWFSSGAFEDGWAVRRLRDVLTHTALRGTDDRVLTRLASIAPRFPADSLAALEAWARTEPSLWFLTRDEDSIREVLLASRHLSTDRLACGRTRTIVSRLLRSGLDLRDIHSHDDVP</sequence>
<protein>
    <submittedName>
        <fullName evidence="1">Uncharacterized protein</fullName>
    </submittedName>
</protein>
<evidence type="ECO:0000313" key="1">
    <source>
        <dbReference type="EMBL" id="MBY8884780.1"/>
    </source>
</evidence>